<dbReference type="Proteomes" id="UP001060085">
    <property type="component" value="Linkage Group LG05"/>
</dbReference>
<comment type="caution">
    <text evidence="1">The sequence shown here is derived from an EMBL/GenBank/DDBJ whole genome shotgun (WGS) entry which is preliminary data.</text>
</comment>
<accession>A0ACC0AIP5</accession>
<protein>
    <submittedName>
        <fullName evidence="1">Uncharacterized protein</fullName>
    </submittedName>
</protein>
<dbReference type="EMBL" id="CM044705">
    <property type="protein sequence ID" value="KAI5660777.1"/>
    <property type="molecule type" value="Genomic_DNA"/>
</dbReference>
<evidence type="ECO:0000313" key="2">
    <source>
        <dbReference type="Proteomes" id="UP001060085"/>
    </source>
</evidence>
<keyword evidence="2" id="KW-1185">Reference proteome</keyword>
<proteinExistence type="predicted"/>
<gene>
    <name evidence="1" type="ORF">M9H77_20100</name>
</gene>
<reference evidence="2" key="1">
    <citation type="journal article" date="2023" name="Nat. Plants">
        <title>Single-cell RNA sequencing provides a high-resolution roadmap for understanding the multicellular compartmentation of specialized metabolism.</title>
        <authorList>
            <person name="Sun S."/>
            <person name="Shen X."/>
            <person name="Li Y."/>
            <person name="Li Y."/>
            <person name="Wang S."/>
            <person name="Li R."/>
            <person name="Zhang H."/>
            <person name="Shen G."/>
            <person name="Guo B."/>
            <person name="Wei J."/>
            <person name="Xu J."/>
            <person name="St-Pierre B."/>
            <person name="Chen S."/>
            <person name="Sun C."/>
        </authorList>
    </citation>
    <scope>NUCLEOTIDE SEQUENCE [LARGE SCALE GENOMIC DNA]</scope>
</reference>
<organism evidence="1 2">
    <name type="scientific">Catharanthus roseus</name>
    <name type="common">Madagascar periwinkle</name>
    <name type="synonym">Vinca rosea</name>
    <dbReference type="NCBI Taxonomy" id="4058"/>
    <lineage>
        <taxon>Eukaryota</taxon>
        <taxon>Viridiplantae</taxon>
        <taxon>Streptophyta</taxon>
        <taxon>Embryophyta</taxon>
        <taxon>Tracheophyta</taxon>
        <taxon>Spermatophyta</taxon>
        <taxon>Magnoliopsida</taxon>
        <taxon>eudicotyledons</taxon>
        <taxon>Gunneridae</taxon>
        <taxon>Pentapetalae</taxon>
        <taxon>asterids</taxon>
        <taxon>lamiids</taxon>
        <taxon>Gentianales</taxon>
        <taxon>Apocynaceae</taxon>
        <taxon>Rauvolfioideae</taxon>
        <taxon>Vinceae</taxon>
        <taxon>Catharanthinae</taxon>
        <taxon>Catharanthus</taxon>
    </lineage>
</organism>
<evidence type="ECO:0000313" key="1">
    <source>
        <dbReference type="EMBL" id="KAI5660777.1"/>
    </source>
</evidence>
<sequence length="567" mass="62827">MAMGGLMKGLHGGGQSSSSSNGSSRSGRPPYGVMLLLAFGAAIIGVMVLHRFRERRIFNLLVKDKDTHLLSLQLLLQKERDHLKEAKEKVGDLRATVHILRLQKREVERRIIEMQSTVSSLRDEQKTMESALEEKQNEIKMMLRDRRNIPAVVVVNPQVSEETEDDLQKNNAKSSSVNVWSVSTDDPSNDSVNSETKTSTAGRDELNNFNVNSKEHADNSIGGASGEQREVRRENGGETAEIREIMREKLSQKRDNSKESNTQEGIVEGKGEEKETAKAKGVGNHGSEVQRRHRDETNERHATGDKVTETAGNGMLGSNAQDAENQELGAKLRGGMKIEMLDNVQIGRHRRKGKSSYLKRTRGRRWTIMNRGKPGNSENNGVAGISNEGTLKNTSAETLDISEPQKKSSSMINETSTEDPELKISDNLKRGDASEHEDSRDMGQEAKNTSSYIQMEEKGRINGTSGNAEMVHISLKDGSRNMTVQTDDSRESLEGDQSVHEIGLSKKQTTAIQAEEMPLQKEDGASDFDEEPNDPEIEDLQEQDSETETSNESIANSETDGEEGRNK</sequence>
<name>A0ACC0AIP5_CATRO</name>